<keyword evidence="2" id="KW-0812">Transmembrane</keyword>
<reference evidence="3 4" key="1">
    <citation type="submission" date="2015-12" db="EMBL/GenBank/DDBJ databases">
        <title>The genome of Folsomia candida.</title>
        <authorList>
            <person name="Faddeeva A."/>
            <person name="Derks M.F."/>
            <person name="Anvar Y."/>
            <person name="Smit S."/>
            <person name="Van Straalen N."/>
            <person name="Roelofs D."/>
        </authorList>
    </citation>
    <scope>NUCLEOTIDE SEQUENCE [LARGE SCALE GENOMIC DNA]</scope>
    <source>
        <strain evidence="3 4">VU population</strain>
        <tissue evidence="3">Whole body</tissue>
    </source>
</reference>
<keyword evidence="2" id="KW-1133">Transmembrane helix</keyword>
<comment type="caution">
    <text evidence="3">The sequence shown here is derived from an EMBL/GenBank/DDBJ whole genome shotgun (WGS) entry which is preliminary data.</text>
</comment>
<dbReference type="EMBL" id="LNIX01000001">
    <property type="protein sequence ID" value="OXA61905.1"/>
    <property type="molecule type" value="Genomic_DNA"/>
</dbReference>
<evidence type="ECO:0000313" key="3">
    <source>
        <dbReference type="EMBL" id="OXA61905.1"/>
    </source>
</evidence>
<feature type="region of interest" description="Disordered" evidence="1">
    <location>
        <begin position="1"/>
        <end position="26"/>
    </location>
</feature>
<organism evidence="3 4">
    <name type="scientific">Folsomia candida</name>
    <name type="common">Springtail</name>
    <dbReference type="NCBI Taxonomy" id="158441"/>
    <lineage>
        <taxon>Eukaryota</taxon>
        <taxon>Metazoa</taxon>
        <taxon>Ecdysozoa</taxon>
        <taxon>Arthropoda</taxon>
        <taxon>Hexapoda</taxon>
        <taxon>Collembola</taxon>
        <taxon>Entomobryomorpha</taxon>
        <taxon>Isotomoidea</taxon>
        <taxon>Isotomidae</taxon>
        <taxon>Proisotominae</taxon>
        <taxon>Folsomia</taxon>
    </lineage>
</organism>
<feature type="transmembrane region" description="Helical" evidence="2">
    <location>
        <begin position="260"/>
        <end position="281"/>
    </location>
</feature>
<keyword evidence="4" id="KW-1185">Reference proteome</keyword>
<dbReference type="AlphaFoldDB" id="A0A226EW78"/>
<dbReference type="Proteomes" id="UP000198287">
    <property type="component" value="Unassembled WGS sequence"/>
</dbReference>
<feature type="transmembrane region" description="Helical" evidence="2">
    <location>
        <begin position="410"/>
        <end position="433"/>
    </location>
</feature>
<evidence type="ECO:0000313" key="4">
    <source>
        <dbReference type="Proteomes" id="UP000198287"/>
    </source>
</evidence>
<protein>
    <submittedName>
        <fullName evidence="3">Uncharacterized protein</fullName>
    </submittedName>
</protein>
<evidence type="ECO:0000256" key="1">
    <source>
        <dbReference type="SAM" id="MobiDB-lite"/>
    </source>
</evidence>
<sequence length="444" mass="49661">MSSTGKGDSADDVTAGPPKPKKRKVSVLASHSKAIAEFQSLPNEIRQIKEILLGTQNNSQQKSVDVVDDTMQSLLQHEKEVIDDSTLVDDGPTSELLDILNESQIEPEFGPDLHVNVASSFSNLGKTVLSKEKIEELRKPFLTPANCKLLGVPRVVNLAWLLASTTISIVSLQNNIFQVEVMQYGNTLMDKLSTEKFNDGNALSFAIFLLYLNPVPHALVAVHTPCAPNLISSIVLKCTSIADNDVGTIGWKLLFGLWEAYFMGIIFLLAFLTWSFVYLGVSLGAQKCVKMRQQSITFKAGIRSYIEIKRMIDLLNDALRPYLSVFPLLIAAICSLLLFGSIRLWDVDFKANTVFPFCALRCGYETFSQIKMAATLETSSKNVLHFWECKTSKMTKFDRRVFKTWNRNRVTCKAGIFFTFTGWIVVVCVHNFMVQTLNLLVSFE</sequence>
<accession>A0A226EW78</accession>
<name>A0A226EW78_FOLCA</name>
<proteinExistence type="predicted"/>
<feature type="transmembrane region" description="Helical" evidence="2">
    <location>
        <begin position="321"/>
        <end position="340"/>
    </location>
</feature>
<gene>
    <name evidence="3" type="ORF">Fcan01_01644</name>
</gene>
<keyword evidence="2" id="KW-0472">Membrane</keyword>
<evidence type="ECO:0000256" key="2">
    <source>
        <dbReference type="SAM" id="Phobius"/>
    </source>
</evidence>